<evidence type="ECO:0000256" key="5">
    <source>
        <dbReference type="SAM" id="MobiDB-lite"/>
    </source>
</evidence>
<protein>
    <recommendedName>
        <fullName evidence="6">SWIM-type domain-containing protein</fullName>
    </recommendedName>
</protein>
<dbReference type="GO" id="GO:0008270">
    <property type="term" value="F:zinc ion binding"/>
    <property type="evidence" value="ECO:0007669"/>
    <property type="project" value="UniProtKB-KW"/>
</dbReference>
<proteinExistence type="predicted"/>
<keyword evidence="2 4" id="KW-0863">Zinc-finger</keyword>
<keyword evidence="3" id="KW-0862">Zinc</keyword>
<dbReference type="PANTHER" id="PTHR31973:SF187">
    <property type="entry name" value="MUTATOR TRANSPOSASE MUDRA PROTEIN"/>
    <property type="match status" value="1"/>
</dbReference>
<feature type="region of interest" description="Disordered" evidence="5">
    <location>
        <begin position="270"/>
        <end position="289"/>
    </location>
</feature>
<reference evidence="7" key="1">
    <citation type="submission" date="2020-06" db="EMBL/GenBank/DDBJ databases">
        <authorList>
            <person name="Li T."/>
            <person name="Hu X."/>
            <person name="Zhang T."/>
            <person name="Song X."/>
            <person name="Zhang H."/>
            <person name="Dai N."/>
            <person name="Sheng W."/>
            <person name="Hou X."/>
            <person name="Wei L."/>
        </authorList>
    </citation>
    <scope>NUCLEOTIDE SEQUENCE</scope>
    <source>
        <strain evidence="7">G02</strain>
        <tissue evidence="7">Leaf</tissue>
    </source>
</reference>
<gene>
    <name evidence="7" type="ORF">Sradi_0751900</name>
</gene>
<evidence type="ECO:0000259" key="6">
    <source>
        <dbReference type="PROSITE" id="PS50966"/>
    </source>
</evidence>
<feature type="domain" description="SWIM-type" evidence="6">
    <location>
        <begin position="192"/>
        <end position="224"/>
    </location>
</feature>
<dbReference type="SMART" id="SM00575">
    <property type="entry name" value="ZnF_PMZ"/>
    <property type="match status" value="1"/>
</dbReference>
<dbReference type="InterPro" id="IPR006564">
    <property type="entry name" value="Znf_PMZ"/>
</dbReference>
<evidence type="ECO:0000256" key="2">
    <source>
        <dbReference type="ARBA" id="ARBA00022771"/>
    </source>
</evidence>
<dbReference type="AlphaFoldDB" id="A0AAW2VNA9"/>
<name>A0AAW2VNA9_SESRA</name>
<dbReference type="EMBL" id="JACGWJ010000003">
    <property type="protein sequence ID" value="KAL0431259.1"/>
    <property type="molecule type" value="Genomic_DNA"/>
</dbReference>
<dbReference type="Pfam" id="PF04434">
    <property type="entry name" value="SWIM"/>
    <property type="match status" value="1"/>
</dbReference>
<reference evidence="7" key="2">
    <citation type="journal article" date="2024" name="Plant">
        <title>Genomic evolution and insights into agronomic trait innovations of Sesamum species.</title>
        <authorList>
            <person name="Miao H."/>
            <person name="Wang L."/>
            <person name="Qu L."/>
            <person name="Liu H."/>
            <person name="Sun Y."/>
            <person name="Le M."/>
            <person name="Wang Q."/>
            <person name="Wei S."/>
            <person name="Zheng Y."/>
            <person name="Lin W."/>
            <person name="Duan Y."/>
            <person name="Cao H."/>
            <person name="Xiong S."/>
            <person name="Wang X."/>
            <person name="Wei L."/>
            <person name="Li C."/>
            <person name="Ma Q."/>
            <person name="Ju M."/>
            <person name="Zhao R."/>
            <person name="Li G."/>
            <person name="Mu C."/>
            <person name="Tian Q."/>
            <person name="Mei H."/>
            <person name="Zhang T."/>
            <person name="Gao T."/>
            <person name="Zhang H."/>
        </authorList>
    </citation>
    <scope>NUCLEOTIDE SEQUENCE</scope>
    <source>
        <strain evidence="7">G02</strain>
    </source>
</reference>
<evidence type="ECO:0000256" key="1">
    <source>
        <dbReference type="ARBA" id="ARBA00022723"/>
    </source>
</evidence>
<comment type="caution">
    <text evidence="7">The sequence shown here is derived from an EMBL/GenBank/DDBJ whole genome shotgun (WGS) entry which is preliminary data.</text>
</comment>
<evidence type="ECO:0000256" key="3">
    <source>
        <dbReference type="ARBA" id="ARBA00022833"/>
    </source>
</evidence>
<evidence type="ECO:0000256" key="4">
    <source>
        <dbReference type="PROSITE-ProRule" id="PRU00325"/>
    </source>
</evidence>
<dbReference type="PROSITE" id="PS50966">
    <property type="entry name" value="ZF_SWIM"/>
    <property type="match status" value="1"/>
</dbReference>
<accession>A0AAW2VNA9</accession>
<evidence type="ECO:0000313" key="7">
    <source>
        <dbReference type="EMBL" id="KAL0431259.1"/>
    </source>
</evidence>
<feature type="compositionally biased region" description="Basic and acidic residues" evidence="5">
    <location>
        <begin position="277"/>
        <end position="289"/>
    </location>
</feature>
<keyword evidence="1" id="KW-0479">Metal-binding</keyword>
<dbReference type="InterPro" id="IPR007527">
    <property type="entry name" value="Znf_SWIM"/>
</dbReference>
<organism evidence="7">
    <name type="scientific">Sesamum radiatum</name>
    <name type="common">Black benniseed</name>
    <dbReference type="NCBI Taxonomy" id="300843"/>
    <lineage>
        <taxon>Eukaryota</taxon>
        <taxon>Viridiplantae</taxon>
        <taxon>Streptophyta</taxon>
        <taxon>Embryophyta</taxon>
        <taxon>Tracheophyta</taxon>
        <taxon>Spermatophyta</taxon>
        <taxon>Magnoliopsida</taxon>
        <taxon>eudicotyledons</taxon>
        <taxon>Gunneridae</taxon>
        <taxon>Pentapetalae</taxon>
        <taxon>asterids</taxon>
        <taxon>lamiids</taxon>
        <taxon>Lamiales</taxon>
        <taxon>Pedaliaceae</taxon>
        <taxon>Sesamum</taxon>
    </lineage>
</organism>
<sequence length="411" mass="47272">MSENKDNWEWFLTLLKKDLNIVRDDTYTFISDKQKVLLPVFEKVLPGVENRFCMRHLHGNMKTTGFKGLGYKKALWFATKTTTVNQFHKAMQDITNLDVRCLEWLQDKSASQCCILEAREKPILTMLEWIREYVMTRMQQLRNRAERLWEGRKLCPEIKKIVDNSLKKASDCIPVKSDNKRYEVQCFDGARYTVDLKERICSCRSWDLTGIPCNHAMSAISAQVLDPDDFVHECYHVETFCQVYAPAIMPLDGLEMWEMAGYIPPVPPNFGRKKERPAKARRLEADEVRNGKKPATAIHRLPRQRGKMTCKFCHQVGHNTKGCKWKKFAEEFPLDDGFEQALGAEHVQPDAQQDQVILNEDCPRVSQPEVVSQPEPDVSKRKKPVKRAILTDAVEAPVVVQGNCAANNAFP</sequence>
<dbReference type="PANTHER" id="PTHR31973">
    <property type="entry name" value="POLYPROTEIN, PUTATIVE-RELATED"/>
    <property type="match status" value="1"/>
</dbReference>